<proteinExistence type="predicted"/>
<keyword evidence="6" id="KW-0238">DNA-binding</keyword>
<gene>
    <name evidence="10" type="ORF">CXU22_00080</name>
</gene>
<dbReference type="Gene3D" id="3.40.50.150">
    <property type="entry name" value="Vaccinia Virus protein VP39"/>
    <property type="match status" value="1"/>
</dbReference>
<keyword evidence="5" id="KW-0680">Restriction system</keyword>
<dbReference type="GO" id="GO:0032259">
    <property type="term" value="P:methylation"/>
    <property type="evidence" value="ECO:0007669"/>
    <property type="project" value="UniProtKB-KW"/>
</dbReference>
<dbReference type="PANTHER" id="PTHR33841:SF1">
    <property type="entry name" value="DNA METHYLTRANSFERASE A"/>
    <property type="match status" value="1"/>
</dbReference>
<feature type="domain" description="Type II methyltransferase M.TaqI-like" evidence="8">
    <location>
        <begin position="170"/>
        <end position="327"/>
    </location>
</feature>
<evidence type="ECO:0000259" key="9">
    <source>
        <dbReference type="Pfam" id="PF12950"/>
    </source>
</evidence>
<dbReference type="EMBL" id="PJKA01000001">
    <property type="protein sequence ID" value="PNC20853.1"/>
    <property type="molecule type" value="Genomic_DNA"/>
</dbReference>
<dbReference type="InterPro" id="IPR050953">
    <property type="entry name" value="N4_N6_ade-DNA_methylase"/>
</dbReference>
<dbReference type="GO" id="GO:0009007">
    <property type="term" value="F:site-specific DNA-methyltransferase (adenine-specific) activity"/>
    <property type="evidence" value="ECO:0007669"/>
    <property type="project" value="UniProtKB-EC"/>
</dbReference>
<keyword evidence="2" id="KW-0489">Methyltransferase</keyword>
<evidence type="ECO:0000256" key="5">
    <source>
        <dbReference type="ARBA" id="ARBA00022747"/>
    </source>
</evidence>
<comment type="catalytic activity">
    <reaction evidence="7">
        <text>a 2'-deoxyadenosine in DNA + S-adenosyl-L-methionine = an N(6)-methyl-2'-deoxyadenosine in DNA + S-adenosyl-L-homocysteine + H(+)</text>
        <dbReference type="Rhea" id="RHEA:15197"/>
        <dbReference type="Rhea" id="RHEA-COMP:12418"/>
        <dbReference type="Rhea" id="RHEA-COMP:12419"/>
        <dbReference type="ChEBI" id="CHEBI:15378"/>
        <dbReference type="ChEBI" id="CHEBI:57856"/>
        <dbReference type="ChEBI" id="CHEBI:59789"/>
        <dbReference type="ChEBI" id="CHEBI:90615"/>
        <dbReference type="ChEBI" id="CHEBI:90616"/>
        <dbReference type="EC" id="2.1.1.72"/>
    </reaction>
</comment>
<dbReference type="PANTHER" id="PTHR33841">
    <property type="entry name" value="DNA METHYLTRANSFERASE YEEA-RELATED"/>
    <property type="match status" value="1"/>
</dbReference>
<dbReference type="SUPFAM" id="SSF53335">
    <property type="entry name" value="S-adenosyl-L-methionine-dependent methyltransferases"/>
    <property type="match status" value="1"/>
</dbReference>
<dbReference type="PROSITE" id="PS00092">
    <property type="entry name" value="N6_MTASE"/>
    <property type="match status" value="1"/>
</dbReference>
<evidence type="ECO:0000256" key="3">
    <source>
        <dbReference type="ARBA" id="ARBA00022679"/>
    </source>
</evidence>
<evidence type="ECO:0000256" key="4">
    <source>
        <dbReference type="ARBA" id="ARBA00022691"/>
    </source>
</evidence>
<dbReference type="Pfam" id="PF07669">
    <property type="entry name" value="Eco57I"/>
    <property type="match status" value="1"/>
</dbReference>
<evidence type="ECO:0000313" key="11">
    <source>
        <dbReference type="Proteomes" id="UP000236000"/>
    </source>
</evidence>
<dbReference type="Proteomes" id="UP000236000">
    <property type="component" value="Unassembled WGS sequence"/>
</dbReference>
<protein>
    <recommendedName>
        <fullName evidence="1">site-specific DNA-methyltransferase (adenine-specific)</fullName>
        <ecNumber evidence="1">2.1.1.72</ecNumber>
    </recommendedName>
</protein>
<dbReference type="Pfam" id="PF12950">
    <property type="entry name" value="TaqI_C"/>
    <property type="match status" value="1"/>
</dbReference>
<name>A0A2N8HHC7_9BACT</name>
<evidence type="ECO:0000256" key="7">
    <source>
        <dbReference type="ARBA" id="ARBA00047942"/>
    </source>
</evidence>
<dbReference type="CDD" id="cd02440">
    <property type="entry name" value="AdoMet_MTases"/>
    <property type="match status" value="1"/>
</dbReference>
<reference evidence="10 11" key="1">
    <citation type="journal article" date="2017" name="BMC Genomics">
        <title>Genome sequencing of 39 Akkermansia muciniphila isolates reveals its population structure, genomic and functional diverisity, and global distribution in mammalian gut microbiotas.</title>
        <authorList>
            <person name="Guo X."/>
            <person name="Li S."/>
            <person name="Zhang J."/>
            <person name="Wu F."/>
            <person name="Li X."/>
            <person name="Wu D."/>
            <person name="Zhang M."/>
            <person name="Ou Z."/>
            <person name="Jie Z."/>
            <person name="Yan Q."/>
            <person name="Li P."/>
            <person name="Yi J."/>
            <person name="Peng Y."/>
        </authorList>
    </citation>
    <scope>NUCLEOTIDE SEQUENCE [LARGE SCALE GENOMIC DNA]</scope>
    <source>
        <strain evidence="10 11">GP24</strain>
    </source>
</reference>
<evidence type="ECO:0000313" key="10">
    <source>
        <dbReference type="EMBL" id="PNC20853.1"/>
    </source>
</evidence>
<dbReference type="InterPro" id="IPR025931">
    <property type="entry name" value="TaqI_C"/>
</dbReference>
<keyword evidence="3" id="KW-0808">Transferase</keyword>
<evidence type="ECO:0000259" key="8">
    <source>
        <dbReference type="Pfam" id="PF07669"/>
    </source>
</evidence>
<dbReference type="EC" id="2.1.1.72" evidence="1"/>
<dbReference type="InterPro" id="IPR011639">
    <property type="entry name" value="MethylTrfase_TaqI-like_dom"/>
</dbReference>
<evidence type="ECO:0000256" key="1">
    <source>
        <dbReference type="ARBA" id="ARBA00011900"/>
    </source>
</evidence>
<feature type="domain" description="TaqI-like C-terminal specificity" evidence="9">
    <location>
        <begin position="540"/>
        <end position="609"/>
    </location>
</feature>
<accession>A0A2N8HHC7</accession>
<comment type="caution">
    <text evidence="10">The sequence shown here is derived from an EMBL/GenBank/DDBJ whole genome shotgun (WGS) entry which is preliminary data.</text>
</comment>
<dbReference type="GO" id="GO:0009307">
    <property type="term" value="P:DNA restriction-modification system"/>
    <property type="evidence" value="ECO:0007669"/>
    <property type="project" value="UniProtKB-KW"/>
</dbReference>
<dbReference type="InterPro" id="IPR029063">
    <property type="entry name" value="SAM-dependent_MTases_sf"/>
</dbReference>
<organism evidence="10 11">
    <name type="scientific">Akkermansia muciniphila</name>
    <dbReference type="NCBI Taxonomy" id="239935"/>
    <lineage>
        <taxon>Bacteria</taxon>
        <taxon>Pseudomonadati</taxon>
        <taxon>Verrucomicrobiota</taxon>
        <taxon>Verrucomicrobiia</taxon>
        <taxon>Verrucomicrobiales</taxon>
        <taxon>Akkermansiaceae</taxon>
        <taxon>Akkermansia</taxon>
    </lineage>
</organism>
<evidence type="ECO:0000256" key="6">
    <source>
        <dbReference type="ARBA" id="ARBA00023125"/>
    </source>
</evidence>
<evidence type="ECO:0000256" key="2">
    <source>
        <dbReference type="ARBA" id="ARBA00022603"/>
    </source>
</evidence>
<dbReference type="AlphaFoldDB" id="A0A2N8HHC7"/>
<dbReference type="InterPro" id="IPR002052">
    <property type="entry name" value="DNA_methylase_N6_adenine_CS"/>
</dbReference>
<dbReference type="GO" id="GO:0003677">
    <property type="term" value="F:DNA binding"/>
    <property type="evidence" value="ECO:0007669"/>
    <property type="project" value="UniProtKB-KW"/>
</dbReference>
<sequence length="686" mass="77155">MKERSVQECFMARCFLPEKGGGCRSEAWGRLKAALMEKWLKREGGHGCRLPEGFAFSLREDDEFRAVTPSVLGSLLERSLADAPRSGTVYTPGFLVRWMAREAVSLWLSSGSPDSRSDEEAVLLKNIRVLDLSTGAGAFTMGILQELVRRRKRLEPERPEADVIRSILEENIYGVDISPEALEVARFRFRCALLAAGGEGVFRDHLLCGDSLDFSADGVWRQGLAAVMEDGGFDLVIGNPPFVGEKGNRELFARLKSSPLASFCSSRMDYWYVFACVGLDALSPGGVMHLVVPNKWMANAGAAPLRRKLLADCSLLRLSDFGACRVFETARVHTMTVLAEKGGDGGDPLVPEYRRFCGSMEEVGAFLEHEPYRQFPLPEDAGVCVKEGLSFCSAAQWAVLEKMEAAGNFKLDGAREITQGIVPNPDVVSSRALESLEPEMVRRSGIRRGEGVFVVPQEYFHGLPERERRFLKPLYEPALAGRYSLKEPEKVLLYLTPDNGSDQAVTLIRHLERFRPLMERRRETRMGRMKYYHVHWSRREEFFLPGPKILAARKCARPTFTYTEREAYVMMSFNVIRTERVSMKYLAALLNSRLMQFWFRLRGKMQGDAFQMDTAPILRAPVCVPPLAALEEAERLSGALHASYRPEDDERMNRLVEDIYGLSPQEREVVIQACPPQQAGRGSRPE</sequence>
<keyword evidence="4" id="KW-0949">S-adenosyl-L-methionine</keyword>
<dbReference type="PRINTS" id="PR00507">
    <property type="entry name" value="N12N6MTFRASE"/>
</dbReference>